<reference evidence="1 2" key="1">
    <citation type="submission" date="2014-06" db="EMBL/GenBank/DDBJ databases">
        <authorList>
            <person name="Bishop-Lilly K.A."/>
            <person name="Broomall S.M."/>
            <person name="Chain P.S."/>
            <person name="Chertkov O."/>
            <person name="Coyne S.R."/>
            <person name="Daligault H.E."/>
            <person name="Davenport K.W."/>
            <person name="Erkkila T."/>
            <person name="Frey K.G."/>
            <person name="Gibbons H.S."/>
            <person name="Gu W."/>
            <person name="Jaissle J."/>
            <person name="Johnson S.L."/>
            <person name="Koroleva G.I."/>
            <person name="Ladner J.T."/>
            <person name="Lo C.-C."/>
            <person name="Minogue T.D."/>
            <person name="Munk C."/>
            <person name="Palacios G.F."/>
            <person name="Redden C.L."/>
            <person name="Rosenzweig C.N."/>
            <person name="Scholz M.B."/>
            <person name="Teshima H."/>
            <person name="Xu Y."/>
        </authorList>
    </citation>
    <scope>NUCLEOTIDE SEQUENCE [LARGE SCALE GENOMIC DNA]</scope>
    <source>
        <strain evidence="1 2">EO147</strain>
    </source>
</reference>
<protein>
    <submittedName>
        <fullName evidence="1">Uncharacterized protein</fullName>
    </submittedName>
</protein>
<gene>
    <name evidence="1" type="ORF">DM82_4127</name>
</gene>
<name>A0AAI8BB24_9BURK</name>
<dbReference type="Proteomes" id="UP000029424">
    <property type="component" value="Chromosome 2"/>
</dbReference>
<accession>A0AAI8BB24</accession>
<keyword evidence="2" id="KW-1185">Reference proteome</keyword>
<proteinExistence type="predicted"/>
<sequence>MRESTGDELQQIVVAAAREMALDDRVDVAVRGDEAVEVFATAVGKRDFHEHDLRGAERLEADLRAVAGDAARLLDPLHADLARARRQADRVGEFDVRDSAVFWEC</sequence>
<dbReference type="KEGG" id="bok:DM82_4127"/>
<dbReference type="AlphaFoldDB" id="A0AAI8BB24"/>
<evidence type="ECO:0000313" key="2">
    <source>
        <dbReference type="Proteomes" id="UP000029424"/>
    </source>
</evidence>
<organism evidence="1 2">
    <name type="scientific">Burkholderia oklahomensis</name>
    <dbReference type="NCBI Taxonomy" id="342113"/>
    <lineage>
        <taxon>Bacteria</taxon>
        <taxon>Pseudomonadati</taxon>
        <taxon>Pseudomonadota</taxon>
        <taxon>Betaproteobacteria</taxon>
        <taxon>Burkholderiales</taxon>
        <taxon>Burkholderiaceae</taxon>
        <taxon>Burkholderia</taxon>
        <taxon>pseudomallei group</taxon>
    </lineage>
</organism>
<dbReference type="EMBL" id="CP008727">
    <property type="protein sequence ID" value="AIO68860.1"/>
    <property type="molecule type" value="Genomic_DNA"/>
</dbReference>
<evidence type="ECO:0000313" key="1">
    <source>
        <dbReference type="EMBL" id="AIO68860.1"/>
    </source>
</evidence>